<evidence type="ECO:0000256" key="2">
    <source>
        <dbReference type="ARBA" id="ARBA00023015"/>
    </source>
</evidence>
<comment type="caution">
    <text evidence="6">The sequence shown here is derived from an EMBL/GenBank/DDBJ whole genome shotgun (WGS) entry which is preliminary data.</text>
</comment>
<evidence type="ECO:0000256" key="3">
    <source>
        <dbReference type="ARBA" id="ARBA00023082"/>
    </source>
</evidence>
<dbReference type="InterPro" id="IPR013249">
    <property type="entry name" value="RNA_pol_sigma70_r4_t2"/>
</dbReference>
<evidence type="ECO:0000313" key="6">
    <source>
        <dbReference type="EMBL" id="MFC4631452.1"/>
    </source>
</evidence>
<dbReference type="Proteomes" id="UP001596011">
    <property type="component" value="Unassembled WGS sequence"/>
</dbReference>
<evidence type="ECO:0000259" key="5">
    <source>
        <dbReference type="Pfam" id="PF08281"/>
    </source>
</evidence>
<keyword evidence="7" id="KW-1185">Reference proteome</keyword>
<name>A0ABV9HNR6_9MICO</name>
<accession>A0ABV9HNR6</accession>
<keyword evidence="4" id="KW-0804">Transcription</keyword>
<evidence type="ECO:0000313" key="7">
    <source>
        <dbReference type="Proteomes" id="UP001596011"/>
    </source>
</evidence>
<proteinExistence type="inferred from homology"/>
<dbReference type="RefSeq" id="WP_377140728.1">
    <property type="nucleotide sequence ID" value="NZ_JBHSFI010000008.1"/>
</dbReference>
<comment type="similarity">
    <text evidence="1">Belongs to the sigma-70 factor family. ECF subfamily.</text>
</comment>
<keyword evidence="2" id="KW-0805">Transcription regulation</keyword>
<feature type="domain" description="RNA polymerase sigma factor 70 region 4 type 2" evidence="5">
    <location>
        <begin position="26"/>
        <end position="63"/>
    </location>
</feature>
<evidence type="ECO:0000256" key="1">
    <source>
        <dbReference type="ARBA" id="ARBA00010641"/>
    </source>
</evidence>
<sequence>MSNNIARVDESDLRMAYVRARLAEIERTRRVYLAAEGGMPQRDIARAVHMSQSAVHRLIARAKVLGVGESVEEIVLERHVGKCSTDEMLRRLRETRAWLPRVVDPVDGVLPGSSEEDVEVLLEGGFLTEAEVDLILDAHE</sequence>
<keyword evidence="3" id="KW-0731">Sigma factor</keyword>
<dbReference type="Gene3D" id="1.10.10.60">
    <property type="entry name" value="Homeodomain-like"/>
    <property type="match status" value="1"/>
</dbReference>
<reference evidence="7" key="1">
    <citation type="journal article" date="2019" name="Int. J. Syst. Evol. Microbiol.">
        <title>The Global Catalogue of Microorganisms (GCM) 10K type strain sequencing project: providing services to taxonomists for standard genome sequencing and annotation.</title>
        <authorList>
            <consortium name="The Broad Institute Genomics Platform"/>
            <consortium name="The Broad Institute Genome Sequencing Center for Infectious Disease"/>
            <person name="Wu L."/>
            <person name="Ma J."/>
        </authorList>
    </citation>
    <scope>NUCLEOTIDE SEQUENCE [LARGE SCALE GENOMIC DNA]</scope>
    <source>
        <strain evidence="7">CCUG 42722</strain>
    </source>
</reference>
<dbReference type="EMBL" id="JBHSFI010000008">
    <property type="protein sequence ID" value="MFC4631452.1"/>
    <property type="molecule type" value="Genomic_DNA"/>
</dbReference>
<dbReference type="Pfam" id="PF08281">
    <property type="entry name" value="Sigma70_r4_2"/>
    <property type="match status" value="1"/>
</dbReference>
<gene>
    <name evidence="6" type="ORF">ACFO6V_24625</name>
</gene>
<evidence type="ECO:0000256" key="4">
    <source>
        <dbReference type="ARBA" id="ARBA00023163"/>
    </source>
</evidence>
<organism evidence="6 7">
    <name type="scientific">Promicromonospora alba</name>
    <dbReference type="NCBI Taxonomy" id="1616110"/>
    <lineage>
        <taxon>Bacteria</taxon>
        <taxon>Bacillati</taxon>
        <taxon>Actinomycetota</taxon>
        <taxon>Actinomycetes</taxon>
        <taxon>Micrococcales</taxon>
        <taxon>Promicromonosporaceae</taxon>
        <taxon>Promicromonospora</taxon>
    </lineage>
</organism>
<protein>
    <submittedName>
        <fullName evidence="6">Sigma factor-like helix-turn-helix DNA-binding protein</fullName>
    </submittedName>
</protein>